<evidence type="ECO:0000256" key="1">
    <source>
        <dbReference type="ARBA" id="ARBA00022491"/>
    </source>
</evidence>
<keyword evidence="7" id="KW-1185">Reference proteome</keyword>
<dbReference type="Proteomes" id="UP000199427">
    <property type="component" value="Unassembled WGS sequence"/>
</dbReference>
<protein>
    <submittedName>
        <fullName evidence="6">DNA-binding transcriptional regulator, MerR family</fullName>
    </submittedName>
</protein>
<dbReference type="PROSITE" id="PS50937">
    <property type="entry name" value="HTH_MERR_2"/>
    <property type="match status" value="1"/>
</dbReference>
<keyword evidence="4" id="KW-0804">Transcription</keyword>
<dbReference type="RefSeq" id="WP_423809591.1">
    <property type="nucleotide sequence ID" value="NZ_CAESCL010000038.1"/>
</dbReference>
<keyword evidence="2" id="KW-0805">Transcription regulation</keyword>
<evidence type="ECO:0000256" key="3">
    <source>
        <dbReference type="ARBA" id="ARBA00023125"/>
    </source>
</evidence>
<dbReference type="CDD" id="cd04776">
    <property type="entry name" value="HTH_GnyR"/>
    <property type="match status" value="1"/>
</dbReference>
<dbReference type="EMBL" id="FOES01000010">
    <property type="protein sequence ID" value="SEQ27801.1"/>
    <property type="molecule type" value="Genomic_DNA"/>
</dbReference>
<feature type="domain" description="HTH merR-type" evidence="5">
    <location>
        <begin position="1"/>
        <end position="72"/>
    </location>
</feature>
<dbReference type="PANTHER" id="PTHR30204">
    <property type="entry name" value="REDOX-CYCLING DRUG-SENSING TRANSCRIPTIONAL ACTIVATOR SOXR"/>
    <property type="match status" value="1"/>
</dbReference>
<organism evidence="6 7">
    <name type="scientific">Piscibacillus halophilus</name>
    <dbReference type="NCBI Taxonomy" id="571933"/>
    <lineage>
        <taxon>Bacteria</taxon>
        <taxon>Bacillati</taxon>
        <taxon>Bacillota</taxon>
        <taxon>Bacilli</taxon>
        <taxon>Bacillales</taxon>
        <taxon>Bacillaceae</taxon>
        <taxon>Piscibacillus</taxon>
    </lineage>
</organism>
<proteinExistence type="predicted"/>
<dbReference type="Pfam" id="PF00376">
    <property type="entry name" value="MerR"/>
    <property type="match status" value="1"/>
</dbReference>
<dbReference type="InterPro" id="IPR047057">
    <property type="entry name" value="MerR_fam"/>
</dbReference>
<evidence type="ECO:0000313" key="6">
    <source>
        <dbReference type="EMBL" id="SEQ27801.1"/>
    </source>
</evidence>
<dbReference type="Pfam" id="PF09278">
    <property type="entry name" value="MerR-DNA-bind"/>
    <property type="match status" value="1"/>
</dbReference>
<keyword evidence="1" id="KW-0678">Repressor</keyword>
<evidence type="ECO:0000256" key="2">
    <source>
        <dbReference type="ARBA" id="ARBA00023015"/>
    </source>
</evidence>
<gene>
    <name evidence="6" type="ORF">SAMN05216362_11016</name>
</gene>
<dbReference type="SUPFAM" id="SSF46955">
    <property type="entry name" value="Putative DNA-binding domain"/>
    <property type="match status" value="1"/>
</dbReference>
<evidence type="ECO:0000313" key="7">
    <source>
        <dbReference type="Proteomes" id="UP000199427"/>
    </source>
</evidence>
<keyword evidence="3 6" id="KW-0238">DNA-binding</keyword>
<dbReference type="InterPro" id="IPR000551">
    <property type="entry name" value="MerR-type_HTH_dom"/>
</dbReference>
<dbReference type="PANTHER" id="PTHR30204:SF69">
    <property type="entry name" value="MERR-FAMILY TRANSCRIPTIONAL REGULATOR"/>
    <property type="match status" value="1"/>
</dbReference>
<accession>A0A1H9EQ18</accession>
<reference evidence="6 7" key="1">
    <citation type="submission" date="2016-10" db="EMBL/GenBank/DDBJ databases">
        <authorList>
            <person name="de Groot N.N."/>
        </authorList>
    </citation>
    <scope>NUCLEOTIDE SEQUENCE [LARGE SCALE GENOMIC DNA]</scope>
    <source>
        <strain evidence="6 7">DSM 21633</strain>
    </source>
</reference>
<dbReference type="SMART" id="SM00422">
    <property type="entry name" value="HTH_MERR"/>
    <property type="match status" value="1"/>
</dbReference>
<dbReference type="GO" id="GO:0003700">
    <property type="term" value="F:DNA-binding transcription factor activity"/>
    <property type="evidence" value="ECO:0007669"/>
    <property type="project" value="InterPro"/>
</dbReference>
<dbReference type="GO" id="GO:0003677">
    <property type="term" value="F:DNA binding"/>
    <property type="evidence" value="ECO:0007669"/>
    <property type="project" value="UniProtKB-KW"/>
</dbReference>
<name>A0A1H9EQ18_9BACI</name>
<evidence type="ECO:0000256" key="4">
    <source>
        <dbReference type="ARBA" id="ARBA00023163"/>
    </source>
</evidence>
<dbReference type="InterPro" id="IPR009061">
    <property type="entry name" value="DNA-bd_dom_put_sf"/>
</dbReference>
<sequence length="130" mass="15513">MNNFYSISDMADMFNVSTRTIRYYEEIGLLKPERNQNGYRIYGKKEKIQLQLIFRGKKYGFSLDEIKDMILLFDEDPTGREQLKKTIEYGERKVQEVTQSIEELMSLKNEMEKFLGEFKKMLADLEENKV</sequence>
<dbReference type="STRING" id="571933.SAMN05216362_11016"/>
<dbReference type="InterPro" id="IPR015358">
    <property type="entry name" value="Tscrpt_reg_MerR_DNA-bd"/>
</dbReference>
<dbReference type="AlphaFoldDB" id="A0A1H9EQ18"/>
<dbReference type="Gene3D" id="1.10.1660.10">
    <property type="match status" value="1"/>
</dbReference>
<evidence type="ECO:0000259" key="5">
    <source>
        <dbReference type="PROSITE" id="PS50937"/>
    </source>
</evidence>